<protein>
    <submittedName>
        <fullName evidence="1">Uncharacterized protein</fullName>
    </submittedName>
</protein>
<evidence type="ECO:0000313" key="1">
    <source>
        <dbReference type="EMBL" id="RBP41091.1"/>
    </source>
</evidence>
<dbReference type="Proteomes" id="UP000253628">
    <property type="component" value="Unassembled WGS sequence"/>
</dbReference>
<sequence>MRRQRGFAMLELTAALLITVLLAVWGASQLVNRINDGATQAAAVWMSSVRMAAHAYLDRNKTVLQEAVAKTELAQLGYADWSRPSLAELKNAGLLSAGFPEYGLRGMQAVLRVMRSGPCPGSNCRLEALVYGSIPLSVAVPSGPHEQMLAQWLLAAQGQGGAVTEVRPNVVGGSAFEFPNPPLADNETLPVGTVAMAVTAEQLAASDYLRVRDSRDPQFQNSLTVSGDIHAQASIAVHDHLSIGAQALERSFCAKEGLIARAQFGGLLVCQAQMWASAGGRGGGGYSTNSKTGCGAGAYNPITGSCSCPPGYGAVRIAESGSITAAEGLTRGYLCVS</sequence>
<accession>A0A366HF70</accession>
<reference evidence="1 2" key="1">
    <citation type="submission" date="2018-06" db="EMBL/GenBank/DDBJ databases">
        <title>Genomic Encyclopedia of Type Strains, Phase IV (KMG-IV): sequencing the most valuable type-strain genomes for metagenomic binning, comparative biology and taxonomic classification.</title>
        <authorList>
            <person name="Goeker M."/>
        </authorList>
    </citation>
    <scope>NUCLEOTIDE SEQUENCE [LARGE SCALE GENOMIC DNA]</scope>
    <source>
        <strain evidence="1 2">DSM 25520</strain>
    </source>
</reference>
<evidence type="ECO:0000313" key="2">
    <source>
        <dbReference type="Proteomes" id="UP000253628"/>
    </source>
</evidence>
<keyword evidence="2" id="KW-1185">Reference proteome</keyword>
<proteinExistence type="predicted"/>
<organism evidence="1 2">
    <name type="scientific">Eoetvoesiella caeni</name>
    <dbReference type="NCBI Taxonomy" id="645616"/>
    <lineage>
        <taxon>Bacteria</taxon>
        <taxon>Pseudomonadati</taxon>
        <taxon>Pseudomonadota</taxon>
        <taxon>Betaproteobacteria</taxon>
        <taxon>Burkholderiales</taxon>
        <taxon>Alcaligenaceae</taxon>
        <taxon>Eoetvoesiella</taxon>
    </lineage>
</organism>
<comment type="caution">
    <text evidence="1">The sequence shown here is derived from an EMBL/GenBank/DDBJ whole genome shotgun (WGS) entry which is preliminary data.</text>
</comment>
<name>A0A366HF70_9BURK</name>
<dbReference type="EMBL" id="QNRQ01000003">
    <property type="protein sequence ID" value="RBP41091.1"/>
    <property type="molecule type" value="Genomic_DNA"/>
</dbReference>
<dbReference type="AlphaFoldDB" id="A0A366HF70"/>
<gene>
    <name evidence="1" type="ORF">DFR37_103437</name>
</gene>